<gene>
    <name evidence="3" type="ORF">ACG00Y_11410</name>
</gene>
<dbReference type="PANTHER" id="PTHR34606">
    <property type="entry name" value="BON DOMAIN-CONTAINING PROTEIN"/>
    <property type="match status" value="1"/>
</dbReference>
<dbReference type="RefSeq" id="WP_394478861.1">
    <property type="nucleotide sequence ID" value="NZ_JBIGHV010000004.1"/>
</dbReference>
<feature type="domain" description="BON" evidence="2">
    <location>
        <begin position="48"/>
        <end position="115"/>
    </location>
</feature>
<dbReference type="PANTHER" id="PTHR34606:SF4">
    <property type="entry name" value="OUTER MEMBRANE LIPOPROTEIN DOLP"/>
    <property type="match status" value="1"/>
</dbReference>
<dbReference type="InterPro" id="IPR007055">
    <property type="entry name" value="BON_dom"/>
</dbReference>
<dbReference type="InterPro" id="IPR014004">
    <property type="entry name" value="Transpt-assoc_nodulatn_dom_bac"/>
</dbReference>
<dbReference type="Proteomes" id="UP001606210">
    <property type="component" value="Unassembled WGS sequence"/>
</dbReference>
<reference evidence="3 4" key="1">
    <citation type="submission" date="2024-08" db="EMBL/GenBank/DDBJ databases">
        <authorList>
            <person name="Lu H."/>
        </authorList>
    </citation>
    <scope>NUCLEOTIDE SEQUENCE [LARGE SCALE GENOMIC DNA]</scope>
    <source>
        <strain evidence="3 4">LYH14W</strain>
    </source>
</reference>
<accession>A0ABW7F4D5</accession>
<name>A0ABW7F4D5_9BURK</name>
<keyword evidence="1" id="KW-0732">Signal</keyword>
<dbReference type="PROSITE" id="PS51257">
    <property type="entry name" value="PROKAR_LIPOPROTEIN"/>
    <property type="match status" value="1"/>
</dbReference>
<feature type="domain" description="BON" evidence="2">
    <location>
        <begin position="124"/>
        <end position="191"/>
    </location>
</feature>
<proteinExistence type="predicted"/>
<comment type="caution">
    <text evidence="3">The sequence shown here is derived from an EMBL/GenBank/DDBJ whole genome shotgun (WGS) entry which is preliminary data.</text>
</comment>
<dbReference type="EMBL" id="JBIGHV010000004">
    <property type="protein sequence ID" value="MFG6430525.1"/>
    <property type="molecule type" value="Genomic_DNA"/>
</dbReference>
<evidence type="ECO:0000259" key="2">
    <source>
        <dbReference type="PROSITE" id="PS50914"/>
    </source>
</evidence>
<dbReference type="PROSITE" id="PS50914">
    <property type="entry name" value="BON"/>
    <property type="match status" value="2"/>
</dbReference>
<keyword evidence="4" id="KW-1185">Reference proteome</keyword>
<evidence type="ECO:0000313" key="3">
    <source>
        <dbReference type="EMBL" id="MFG6430525.1"/>
    </source>
</evidence>
<dbReference type="SMART" id="SM00749">
    <property type="entry name" value="BON"/>
    <property type="match status" value="2"/>
</dbReference>
<evidence type="ECO:0000313" key="4">
    <source>
        <dbReference type="Proteomes" id="UP001606210"/>
    </source>
</evidence>
<dbReference type="InterPro" id="IPR051686">
    <property type="entry name" value="Lipoprotein_DolP"/>
</dbReference>
<sequence>MKKLTLTLTAATLASLLATGCAPLLIGGAMVGGVSVATDRRTSGTQLEDETIEVKAGARLREQLGDKVHINVNSYNRVALITGEARTEADRAEVERIVTGVENVSRVMNEVAVTMHSSLSTRSNDVVIKSKVKAQLIDARDLHSNAFYVVVERGEVFLLGRVTEREAARATEIARQVGGVKKVVRSFEIISEDELARTLPKKS</sequence>
<dbReference type="Pfam" id="PF04972">
    <property type="entry name" value="BON"/>
    <property type="match status" value="2"/>
</dbReference>
<evidence type="ECO:0000256" key="1">
    <source>
        <dbReference type="ARBA" id="ARBA00022729"/>
    </source>
</evidence>
<organism evidence="3 4">
    <name type="scientific">Pelomonas parva</name>
    <dbReference type="NCBI Taxonomy" id="3299032"/>
    <lineage>
        <taxon>Bacteria</taxon>
        <taxon>Pseudomonadati</taxon>
        <taxon>Pseudomonadota</taxon>
        <taxon>Betaproteobacteria</taxon>
        <taxon>Burkholderiales</taxon>
        <taxon>Sphaerotilaceae</taxon>
        <taxon>Roseateles</taxon>
    </lineage>
</organism>
<protein>
    <submittedName>
        <fullName evidence="3">BON domain-containing protein</fullName>
    </submittedName>
</protein>